<evidence type="ECO:0000313" key="2">
    <source>
        <dbReference type="EMBL" id="OLQ05378.1"/>
    </source>
</evidence>
<name>A0A1Q9EDA2_SYMMI</name>
<evidence type="ECO:0000313" key="3">
    <source>
        <dbReference type="Proteomes" id="UP000186817"/>
    </source>
</evidence>
<dbReference type="Proteomes" id="UP000186817">
    <property type="component" value="Unassembled WGS sequence"/>
</dbReference>
<protein>
    <submittedName>
        <fullName evidence="2">Uncharacterized protein</fullName>
    </submittedName>
</protein>
<keyword evidence="3" id="KW-1185">Reference proteome</keyword>
<feature type="compositionally biased region" description="Acidic residues" evidence="1">
    <location>
        <begin position="91"/>
        <end position="112"/>
    </location>
</feature>
<dbReference type="EMBL" id="LSRX01000187">
    <property type="protein sequence ID" value="OLQ05378.1"/>
    <property type="molecule type" value="Genomic_DNA"/>
</dbReference>
<gene>
    <name evidence="2" type="ORF">AK812_SmicGene11468</name>
</gene>
<accession>A0A1Q9EDA2</accession>
<evidence type="ECO:0000256" key="1">
    <source>
        <dbReference type="SAM" id="MobiDB-lite"/>
    </source>
</evidence>
<dbReference type="AlphaFoldDB" id="A0A1Q9EDA2"/>
<comment type="caution">
    <text evidence="2">The sequence shown here is derived from an EMBL/GenBank/DDBJ whole genome shotgun (WGS) entry which is preliminary data.</text>
</comment>
<feature type="region of interest" description="Disordered" evidence="1">
    <location>
        <begin position="85"/>
        <end position="112"/>
    </location>
</feature>
<organism evidence="2 3">
    <name type="scientific">Symbiodinium microadriaticum</name>
    <name type="common">Dinoflagellate</name>
    <name type="synonym">Zooxanthella microadriatica</name>
    <dbReference type="NCBI Taxonomy" id="2951"/>
    <lineage>
        <taxon>Eukaryota</taxon>
        <taxon>Sar</taxon>
        <taxon>Alveolata</taxon>
        <taxon>Dinophyceae</taxon>
        <taxon>Suessiales</taxon>
        <taxon>Symbiodiniaceae</taxon>
        <taxon>Symbiodinium</taxon>
    </lineage>
</organism>
<sequence>MNEGSGTLFPCYSYNCRPFAQGRSQLCNRDVELSQIVSSDACNMLNGITSAFGMSKETASKEPKVGAMSVAQAASYIRSMDVKDVVHVHDDYDDEDDDNDDVEEEEEEEEEE</sequence>
<proteinExistence type="predicted"/>
<reference evidence="2 3" key="1">
    <citation type="submission" date="2016-02" db="EMBL/GenBank/DDBJ databases">
        <title>Genome analysis of coral dinoflagellate symbionts highlights evolutionary adaptations to a symbiotic lifestyle.</title>
        <authorList>
            <person name="Aranda M."/>
            <person name="Li Y."/>
            <person name="Liew Y.J."/>
            <person name="Baumgarten S."/>
            <person name="Simakov O."/>
            <person name="Wilson M."/>
            <person name="Piel J."/>
            <person name="Ashoor H."/>
            <person name="Bougouffa S."/>
            <person name="Bajic V.B."/>
            <person name="Ryu T."/>
            <person name="Ravasi T."/>
            <person name="Bayer T."/>
            <person name="Micklem G."/>
            <person name="Kim H."/>
            <person name="Bhak J."/>
            <person name="Lajeunesse T.C."/>
            <person name="Voolstra C.R."/>
        </authorList>
    </citation>
    <scope>NUCLEOTIDE SEQUENCE [LARGE SCALE GENOMIC DNA]</scope>
    <source>
        <strain evidence="2 3">CCMP2467</strain>
    </source>
</reference>